<dbReference type="AlphaFoldDB" id="A0AAN6XJC1"/>
<sequence>MSLYDALPPPGSESRRYEQPYCRSEADESTLYPPEFNDVYAFNRDPAPWGPGLDEPGESAPDSTGPLLPLNSRRHFPSYRRGHAGPWPPHNGLNMGLPQHQWINHPTPAGGMSMFSTFPAPPPPQPPPFQHRQHYVHGDGEGYHSRPRQFQEPARRRKRSRSTPGGARVSDPHTTRMLSDIKKTVDDLRDEQMEMNIDMQTRAAEEKKEHQRREERDRRFEARLRGVEEAQRRHTMGLSTQIREEVYNVISELQHDHITHPPRQLGPDSAYSSETSISMGLDPSRTRPNARRGDTGLAVGDVQPFSGWVGSDRLPVDGWLSLRNSQERDSYRRPTFR</sequence>
<feature type="region of interest" description="Disordered" evidence="1">
    <location>
        <begin position="258"/>
        <end position="298"/>
    </location>
</feature>
<name>A0AAN6XJC1_9PEZI</name>
<dbReference type="Proteomes" id="UP001303160">
    <property type="component" value="Unassembled WGS sequence"/>
</dbReference>
<protein>
    <submittedName>
        <fullName evidence="2">Uncharacterized protein</fullName>
    </submittedName>
</protein>
<comment type="caution">
    <text evidence="2">The sequence shown here is derived from an EMBL/GenBank/DDBJ whole genome shotgun (WGS) entry which is preliminary data.</text>
</comment>
<feature type="region of interest" description="Disordered" evidence="1">
    <location>
        <begin position="42"/>
        <end position="69"/>
    </location>
</feature>
<keyword evidence="3" id="KW-1185">Reference proteome</keyword>
<feature type="compositionally biased region" description="Basic and acidic residues" evidence="1">
    <location>
        <begin position="170"/>
        <end position="180"/>
    </location>
</feature>
<evidence type="ECO:0000313" key="2">
    <source>
        <dbReference type="EMBL" id="KAK4201356.1"/>
    </source>
</evidence>
<evidence type="ECO:0000256" key="1">
    <source>
        <dbReference type="SAM" id="MobiDB-lite"/>
    </source>
</evidence>
<reference evidence="2" key="1">
    <citation type="journal article" date="2023" name="Mol. Phylogenet. Evol.">
        <title>Genome-scale phylogeny and comparative genomics of the fungal order Sordariales.</title>
        <authorList>
            <person name="Hensen N."/>
            <person name="Bonometti L."/>
            <person name="Westerberg I."/>
            <person name="Brannstrom I.O."/>
            <person name="Guillou S."/>
            <person name="Cros-Aarteil S."/>
            <person name="Calhoun S."/>
            <person name="Haridas S."/>
            <person name="Kuo A."/>
            <person name="Mondo S."/>
            <person name="Pangilinan J."/>
            <person name="Riley R."/>
            <person name="LaButti K."/>
            <person name="Andreopoulos B."/>
            <person name="Lipzen A."/>
            <person name="Chen C."/>
            <person name="Yan M."/>
            <person name="Daum C."/>
            <person name="Ng V."/>
            <person name="Clum A."/>
            <person name="Steindorff A."/>
            <person name="Ohm R.A."/>
            <person name="Martin F."/>
            <person name="Silar P."/>
            <person name="Natvig D.O."/>
            <person name="Lalanne C."/>
            <person name="Gautier V."/>
            <person name="Ament-Velasquez S.L."/>
            <person name="Kruys A."/>
            <person name="Hutchinson M.I."/>
            <person name="Powell A.J."/>
            <person name="Barry K."/>
            <person name="Miller A.N."/>
            <person name="Grigoriev I.V."/>
            <person name="Debuchy R."/>
            <person name="Gladieux P."/>
            <person name="Hiltunen Thoren M."/>
            <person name="Johannesson H."/>
        </authorList>
    </citation>
    <scope>NUCLEOTIDE SEQUENCE</scope>
    <source>
        <strain evidence="2">CBS 315.58</strain>
    </source>
</reference>
<feature type="region of interest" description="Disordered" evidence="1">
    <location>
        <begin position="1"/>
        <end position="29"/>
    </location>
</feature>
<reference evidence="2" key="2">
    <citation type="submission" date="2023-05" db="EMBL/GenBank/DDBJ databases">
        <authorList>
            <consortium name="Lawrence Berkeley National Laboratory"/>
            <person name="Steindorff A."/>
            <person name="Hensen N."/>
            <person name="Bonometti L."/>
            <person name="Westerberg I."/>
            <person name="Brannstrom I.O."/>
            <person name="Guillou S."/>
            <person name="Cros-Aarteil S."/>
            <person name="Calhoun S."/>
            <person name="Haridas S."/>
            <person name="Kuo A."/>
            <person name="Mondo S."/>
            <person name="Pangilinan J."/>
            <person name="Riley R."/>
            <person name="Labutti K."/>
            <person name="Andreopoulos B."/>
            <person name="Lipzen A."/>
            <person name="Chen C."/>
            <person name="Yanf M."/>
            <person name="Daum C."/>
            <person name="Ng V."/>
            <person name="Clum A."/>
            <person name="Ohm R."/>
            <person name="Martin F."/>
            <person name="Silar P."/>
            <person name="Natvig D."/>
            <person name="Lalanne C."/>
            <person name="Gautier V."/>
            <person name="Ament-Velasquez S.L."/>
            <person name="Kruys A."/>
            <person name="Hutchinson M.I."/>
            <person name="Powell A.J."/>
            <person name="Barry K."/>
            <person name="Miller A.N."/>
            <person name="Grigoriev I.V."/>
            <person name="Debuchy R."/>
            <person name="Gladieux P."/>
            <person name="Thoren M.H."/>
            <person name="Johannesson H."/>
        </authorList>
    </citation>
    <scope>NUCLEOTIDE SEQUENCE</scope>
    <source>
        <strain evidence="2">CBS 315.58</strain>
    </source>
</reference>
<organism evidence="2 3">
    <name type="scientific">Triangularia verruculosa</name>
    <dbReference type="NCBI Taxonomy" id="2587418"/>
    <lineage>
        <taxon>Eukaryota</taxon>
        <taxon>Fungi</taxon>
        <taxon>Dikarya</taxon>
        <taxon>Ascomycota</taxon>
        <taxon>Pezizomycotina</taxon>
        <taxon>Sordariomycetes</taxon>
        <taxon>Sordariomycetidae</taxon>
        <taxon>Sordariales</taxon>
        <taxon>Podosporaceae</taxon>
        <taxon>Triangularia</taxon>
    </lineage>
</organism>
<dbReference type="EMBL" id="MU863908">
    <property type="protein sequence ID" value="KAK4201356.1"/>
    <property type="molecule type" value="Genomic_DNA"/>
</dbReference>
<gene>
    <name evidence="2" type="ORF">QBC40DRAFT_324511</name>
</gene>
<evidence type="ECO:0000313" key="3">
    <source>
        <dbReference type="Proteomes" id="UP001303160"/>
    </source>
</evidence>
<feature type="region of interest" description="Disordered" evidence="1">
    <location>
        <begin position="121"/>
        <end position="180"/>
    </location>
</feature>
<proteinExistence type="predicted"/>
<accession>A0AAN6XJC1</accession>